<evidence type="ECO:0000313" key="3">
    <source>
        <dbReference type="Proteomes" id="UP000005239"/>
    </source>
</evidence>
<evidence type="ECO:0000313" key="2">
    <source>
        <dbReference type="EnsemblMetazoa" id="PPA38818.1"/>
    </source>
</evidence>
<reference evidence="3" key="1">
    <citation type="journal article" date="2008" name="Nat. Genet.">
        <title>The Pristionchus pacificus genome provides a unique perspective on nematode lifestyle and parasitism.</title>
        <authorList>
            <person name="Dieterich C."/>
            <person name="Clifton S.W."/>
            <person name="Schuster L.N."/>
            <person name="Chinwalla A."/>
            <person name="Delehaunty K."/>
            <person name="Dinkelacker I."/>
            <person name="Fulton L."/>
            <person name="Fulton R."/>
            <person name="Godfrey J."/>
            <person name="Minx P."/>
            <person name="Mitreva M."/>
            <person name="Roeseler W."/>
            <person name="Tian H."/>
            <person name="Witte H."/>
            <person name="Yang S.P."/>
            <person name="Wilson R.K."/>
            <person name="Sommer R.J."/>
        </authorList>
    </citation>
    <scope>NUCLEOTIDE SEQUENCE [LARGE SCALE GENOMIC DNA]</scope>
    <source>
        <strain evidence="3">PS312</strain>
    </source>
</reference>
<name>A0A2A6CZA6_PRIPA</name>
<organism evidence="2 3">
    <name type="scientific">Pristionchus pacificus</name>
    <name type="common">Parasitic nematode worm</name>
    <dbReference type="NCBI Taxonomy" id="54126"/>
    <lineage>
        <taxon>Eukaryota</taxon>
        <taxon>Metazoa</taxon>
        <taxon>Ecdysozoa</taxon>
        <taxon>Nematoda</taxon>
        <taxon>Chromadorea</taxon>
        <taxon>Rhabditida</taxon>
        <taxon>Rhabditina</taxon>
        <taxon>Diplogasteromorpha</taxon>
        <taxon>Diplogasteroidea</taxon>
        <taxon>Neodiplogasteridae</taxon>
        <taxon>Pristionchus</taxon>
    </lineage>
</organism>
<keyword evidence="3" id="KW-1185">Reference proteome</keyword>
<sequence>ICTESSIPRFLRALLNFLEWLDSEGHHEFLSYIRTYYLGHSRLREWAPCYRYPYLFKMQGTWLEGDIDCKRLAGLKKRADVRRERHLAAPPVLPVRFESDKLESELCAICHSKYPPNQGDEAVDENQQQPEFPWHYCEKICKLWMHDACIAEKHPNIDKCYTCNRVF</sequence>
<dbReference type="EnsemblMetazoa" id="PPA38818.1">
    <property type="protein sequence ID" value="PPA38818.1"/>
    <property type="gene ID" value="WBGene00277187"/>
</dbReference>
<reference evidence="2" key="2">
    <citation type="submission" date="2022-06" db="UniProtKB">
        <authorList>
            <consortium name="EnsemblMetazoa"/>
        </authorList>
    </citation>
    <scope>IDENTIFICATION</scope>
    <source>
        <strain evidence="2">PS312</strain>
    </source>
</reference>
<protein>
    <submittedName>
        <fullName evidence="2">Uncharacterized protein</fullName>
    </submittedName>
</protein>
<dbReference type="EnsemblMetazoa" id="PPA37686.1">
    <property type="protein sequence ID" value="PPA37686.1"/>
    <property type="gene ID" value="WBGene00276055"/>
</dbReference>
<dbReference type="AlphaFoldDB" id="A0A2A6CZA6"/>
<accession>A0A4X3P708</accession>
<dbReference type="Proteomes" id="UP000005239">
    <property type="component" value="Unassembled WGS sequence"/>
</dbReference>
<gene>
    <name evidence="2" type="primary">WBGene00277187</name>
    <name evidence="1" type="synonym">WBGene00276055</name>
</gene>
<proteinExistence type="predicted"/>
<evidence type="ECO:0000313" key="1">
    <source>
        <dbReference type="EnsemblMetazoa" id="PPA37686.1"/>
    </source>
</evidence>
<accession>A0A2A6CZA6</accession>